<sequence>MRDNAGVFMSVLSAIIDIRRMTRNALTSTPPFKSLPMRISPISPIVLMFSVSLILPEIWIYEALTFGISGQLVFDN</sequence>
<organism evidence="2 3">
    <name type="scientific">Gymnopus androsaceus JB14</name>
    <dbReference type="NCBI Taxonomy" id="1447944"/>
    <lineage>
        <taxon>Eukaryota</taxon>
        <taxon>Fungi</taxon>
        <taxon>Dikarya</taxon>
        <taxon>Basidiomycota</taxon>
        <taxon>Agaricomycotina</taxon>
        <taxon>Agaricomycetes</taxon>
        <taxon>Agaricomycetidae</taxon>
        <taxon>Agaricales</taxon>
        <taxon>Marasmiineae</taxon>
        <taxon>Omphalotaceae</taxon>
        <taxon>Gymnopus</taxon>
    </lineage>
</organism>
<keyword evidence="1" id="KW-0812">Transmembrane</keyword>
<dbReference type="EMBL" id="ML769394">
    <property type="protein sequence ID" value="KAE9407758.1"/>
    <property type="molecule type" value="Genomic_DNA"/>
</dbReference>
<proteinExistence type="predicted"/>
<protein>
    <submittedName>
        <fullName evidence="2">Uncharacterized protein</fullName>
    </submittedName>
</protein>
<accession>A0A6A4IER2</accession>
<gene>
    <name evidence="2" type="ORF">BT96DRAFT_83464</name>
</gene>
<name>A0A6A4IER2_9AGAR</name>
<feature type="transmembrane region" description="Helical" evidence="1">
    <location>
        <begin position="42"/>
        <end position="61"/>
    </location>
</feature>
<keyword evidence="3" id="KW-1185">Reference proteome</keyword>
<dbReference type="OrthoDB" id="1708389at2759"/>
<evidence type="ECO:0000313" key="2">
    <source>
        <dbReference type="EMBL" id="KAE9407758.1"/>
    </source>
</evidence>
<keyword evidence="1" id="KW-1133">Transmembrane helix</keyword>
<keyword evidence="1" id="KW-0472">Membrane</keyword>
<dbReference type="AlphaFoldDB" id="A0A6A4IER2"/>
<dbReference type="Proteomes" id="UP000799118">
    <property type="component" value="Unassembled WGS sequence"/>
</dbReference>
<evidence type="ECO:0000313" key="3">
    <source>
        <dbReference type="Proteomes" id="UP000799118"/>
    </source>
</evidence>
<reference evidence="2" key="1">
    <citation type="journal article" date="2019" name="Environ. Microbiol.">
        <title>Fungal ecological strategies reflected in gene transcription - a case study of two litter decomposers.</title>
        <authorList>
            <person name="Barbi F."/>
            <person name="Kohler A."/>
            <person name="Barry K."/>
            <person name="Baskaran P."/>
            <person name="Daum C."/>
            <person name="Fauchery L."/>
            <person name="Ihrmark K."/>
            <person name="Kuo A."/>
            <person name="LaButti K."/>
            <person name="Lipzen A."/>
            <person name="Morin E."/>
            <person name="Grigoriev I.V."/>
            <person name="Henrissat B."/>
            <person name="Lindahl B."/>
            <person name="Martin F."/>
        </authorList>
    </citation>
    <scope>NUCLEOTIDE SEQUENCE</scope>
    <source>
        <strain evidence="2">JB14</strain>
    </source>
</reference>
<evidence type="ECO:0000256" key="1">
    <source>
        <dbReference type="SAM" id="Phobius"/>
    </source>
</evidence>